<dbReference type="Proteomes" id="UP000593766">
    <property type="component" value="Chromosome"/>
</dbReference>
<proteinExistence type="predicted"/>
<dbReference type="GeneID" id="59454574"/>
<keyword evidence="2" id="KW-1185">Reference proteome</keyword>
<evidence type="ECO:0000313" key="2">
    <source>
        <dbReference type="Proteomes" id="UP000593766"/>
    </source>
</evidence>
<dbReference type="KEGG" id="tcs:IMZ38_04110"/>
<evidence type="ECO:0000313" key="1">
    <source>
        <dbReference type="EMBL" id="QOR93844.1"/>
    </source>
</evidence>
<protein>
    <submittedName>
        <fullName evidence="1">Uncharacterized protein</fullName>
    </submittedName>
</protein>
<gene>
    <name evidence="1" type="ORF">IMZ38_04110</name>
</gene>
<accession>A0A7M1UT03</accession>
<dbReference type="RefSeq" id="WP_193435651.1">
    <property type="nucleotide sequence ID" value="NZ_CP063144.1"/>
</dbReference>
<dbReference type="EMBL" id="CP063144">
    <property type="protein sequence ID" value="QOR93844.1"/>
    <property type="molecule type" value="Genomic_DNA"/>
</dbReference>
<reference evidence="1 2" key="1">
    <citation type="submission" date="2020-10" db="EMBL/GenBank/DDBJ databases">
        <title>Complete genome sequence of Thermosphaera aggregans strain 3507.</title>
        <authorList>
            <person name="Zayulina K.S."/>
            <person name="Elcheninov A.G."/>
            <person name="Toshchakov S.V."/>
            <person name="Kublanov I.V."/>
            <person name="Kochetkova T.V."/>
        </authorList>
    </citation>
    <scope>NUCLEOTIDE SEQUENCE [LARGE SCALE GENOMIC DNA]</scope>
    <source>
        <strain evidence="1 2">3507</strain>
    </source>
</reference>
<sequence length="66" mass="7809">MLENDNDFFSDDYLNSEGRKLFERIVEIILELNPEYSKRITMVRKKGSKEEVASLLSDIGEKHQCW</sequence>
<name>A0A7M1UT03_9CREN</name>
<dbReference type="OrthoDB" id="46238at2157"/>
<organism evidence="1 2">
    <name type="scientific">Thermosphaera chiliense</name>
    <dbReference type="NCBI Taxonomy" id="3402707"/>
    <lineage>
        <taxon>Archaea</taxon>
        <taxon>Thermoproteota</taxon>
        <taxon>Thermoprotei</taxon>
        <taxon>Desulfurococcales</taxon>
        <taxon>Desulfurococcaceae</taxon>
        <taxon>Thermosphaera</taxon>
    </lineage>
</organism>
<dbReference type="AlphaFoldDB" id="A0A7M1UT03"/>